<dbReference type="Proteomes" id="UP000345266">
    <property type="component" value="Unassembled WGS sequence"/>
</dbReference>
<reference evidence="1 2" key="1">
    <citation type="submission" date="2019-07" db="EMBL/GenBank/DDBJ databases">
        <authorList>
            <person name="Hibberd C M."/>
            <person name="Gehrig L. J."/>
            <person name="Chang H.-W."/>
            <person name="Venkatesh S."/>
        </authorList>
    </citation>
    <scope>NUCLEOTIDE SEQUENCE [LARGE SCALE GENOMIC DNA]</scope>
    <source>
        <strain evidence="1">Bifidobacterium_longum_subsp_infantis_JG_Bg463</strain>
    </source>
</reference>
<evidence type="ECO:0008006" key="3">
    <source>
        <dbReference type="Google" id="ProtNLM"/>
    </source>
</evidence>
<accession>A0A564VHI0</accession>
<gene>
    <name evidence="1" type="ORF">BLJG463_01016</name>
</gene>
<name>A0A564VHI0_BIFLI</name>
<sequence length="200" mass="22165">MLVTDWGDLDHVNDLHMAIPGIIIGTQETWNPEHIPDETEMLHRISRLEYHDASGELLDIPTHASHSACFQWNHLITWLELDDGQGGVSTEILQTIPGLLPENERPDDAIRTLQDESQIPSLAESRLMLLRYLKHHITLDETSGHLLRVCARQIATIVAATGLQATANAAALRIAIEGQRLLNQVGLRLAPMPESSTPCS</sequence>
<organism evidence="1 2">
    <name type="scientific">Bifidobacterium longum subsp. infantis</name>
    <dbReference type="NCBI Taxonomy" id="1682"/>
    <lineage>
        <taxon>Bacteria</taxon>
        <taxon>Bacillati</taxon>
        <taxon>Actinomycetota</taxon>
        <taxon>Actinomycetes</taxon>
        <taxon>Bifidobacteriales</taxon>
        <taxon>Bifidobacteriaceae</taxon>
        <taxon>Bifidobacterium</taxon>
    </lineage>
</organism>
<dbReference type="AlphaFoldDB" id="A0A564VHI0"/>
<dbReference type="EMBL" id="CABHNT010000021">
    <property type="protein sequence ID" value="VUX32064.1"/>
    <property type="molecule type" value="Genomic_DNA"/>
</dbReference>
<protein>
    <recommendedName>
        <fullName evidence="3">Beta-N-acetylhexosaminidase</fullName>
    </recommendedName>
</protein>
<evidence type="ECO:0000313" key="1">
    <source>
        <dbReference type="EMBL" id="VUX32064.1"/>
    </source>
</evidence>
<proteinExistence type="predicted"/>
<dbReference type="RefSeq" id="WP_234884681.1">
    <property type="nucleotide sequence ID" value="NZ_CABHND010000004.1"/>
</dbReference>
<evidence type="ECO:0000313" key="2">
    <source>
        <dbReference type="Proteomes" id="UP000345266"/>
    </source>
</evidence>